<accession>A0A0L6V544</accession>
<feature type="transmembrane region" description="Helical" evidence="1">
    <location>
        <begin position="184"/>
        <end position="203"/>
    </location>
</feature>
<keyword evidence="1" id="KW-0472">Membrane</keyword>
<dbReference type="VEuPathDB" id="FungiDB:VP01_2725g1"/>
<gene>
    <name evidence="2" type="ORF">VP01_2725g1</name>
</gene>
<evidence type="ECO:0000313" key="3">
    <source>
        <dbReference type="Proteomes" id="UP000037035"/>
    </source>
</evidence>
<keyword evidence="3" id="KW-1185">Reference proteome</keyword>
<dbReference type="Proteomes" id="UP000037035">
    <property type="component" value="Unassembled WGS sequence"/>
</dbReference>
<organism evidence="2 3">
    <name type="scientific">Puccinia sorghi</name>
    <dbReference type="NCBI Taxonomy" id="27349"/>
    <lineage>
        <taxon>Eukaryota</taxon>
        <taxon>Fungi</taxon>
        <taxon>Dikarya</taxon>
        <taxon>Basidiomycota</taxon>
        <taxon>Pucciniomycotina</taxon>
        <taxon>Pucciniomycetes</taxon>
        <taxon>Pucciniales</taxon>
        <taxon>Pucciniaceae</taxon>
        <taxon>Puccinia</taxon>
    </lineage>
</organism>
<sequence>MRLFAADFSATKCIEEAILILHIHAFAFLRSDIFRSSPLQHTQTHVNIYWTKCFFQAKGNLRSFQTCRKDFPYPSTSTGGAKPGRYPPLSALNPRTTLCCYSSRATDSTSSSTPAREINKTHEIPVMDYHSLLELYIYNTLLLFFLQSLLIWDGGKSFVFLAFILLSSQGSLFLVFFSFYHSSIYYSSCFIFIFFSSITPHGFTDEIGTCFYFSVIPENIHIYLLTSLATSQPQCLQENLETNISLKMKESTTKIRMKKVRSPSILNPKTHNKRSKALHHTRSRTTWIKRILDLQHYKLNMCHMSNIRLSFESKAASLKACAFNQTSISIHRTQPMKDQNISKQMPSCISNFNFHKRTCFDQQLSSAIPQLSQQEITCQSIYKFKPAIIPHHLWSDLRTFKWINHCFLACFKHTPLTYTLISSTSLVLKPSSTCYLSLSLYPFLRIYKFLYFLHSLLFFLTIVLLSHASSKLKFIFFENFKDTSTPIFKTSLCASTNQIPPLISGEFFKESSTNLVQYGLISFEYISSQT</sequence>
<protein>
    <submittedName>
        <fullName evidence="2">Uncharacterized protein</fullName>
    </submittedName>
</protein>
<reference evidence="2 3" key="1">
    <citation type="submission" date="2015-08" db="EMBL/GenBank/DDBJ databases">
        <title>Next Generation Sequencing and Analysis of the Genome of Puccinia sorghi L Schw, the Causal Agent of Maize Common Rust.</title>
        <authorList>
            <person name="Rochi L."/>
            <person name="Burguener G."/>
            <person name="Darino M."/>
            <person name="Turjanski A."/>
            <person name="Kreff E."/>
            <person name="Dieguez M.J."/>
            <person name="Sacco F."/>
        </authorList>
    </citation>
    <scope>NUCLEOTIDE SEQUENCE [LARGE SCALE GENOMIC DNA]</scope>
    <source>
        <strain evidence="2 3">RO10H11247</strain>
    </source>
</reference>
<name>A0A0L6V544_9BASI</name>
<keyword evidence="1" id="KW-1133">Transmembrane helix</keyword>
<comment type="caution">
    <text evidence="2">The sequence shown here is derived from an EMBL/GenBank/DDBJ whole genome shotgun (WGS) entry which is preliminary data.</text>
</comment>
<dbReference type="AlphaFoldDB" id="A0A0L6V544"/>
<dbReference type="EMBL" id="LAVV01007641">
    <property type="protein sequence ID" value="KNZ55265.1"/>
    <property type="molecule type" value="Genomic_DNA"/>
</dbReference>
<feature type="transmembrane region" description="Helical" evidence="1">
    <location>
        <begin position="158"/>
        <end position="177"/>
    </location>
</feature>
<keyword evidence="1" id="KW-0812">Transmembrane</keyword>
<feature type="transmembrane region" description="Helical" evidence="1">
    <location>
        <begin position="135"/>
        <end position="152"/>
    </location>
</feature>
<evidence type="ECO:0000313" key="2">
    <source>
        <dbReference type="EMBL" id="KNZ55265.1"/>
    </source>
</evidence>
<feature type="transmembrane region" description="Helical" evidence="1">
    <location>
        <begin position="446"/>
        <end position="465"/>
    </location>
</feature>
<proteinExistence type="predicted"/>
<evidence type="ECO:0000256" key="1">
    <source>
        <dbReference type="SAM" id="Phobius"/>
    </source>
</evidence>